<dbReference type="Pfam" id="PF13529">
    <property type="entry name" value="Peptidase_C39_2"/>
    <property type="match status" value="1"/>
</dbReference>
<name>A0A561DCW5_9BACI</name>
<dbReference type="InterPro" id="IPR039564">
    <property type="entry name" value="Peptidase_C39-like"/>
</dbReference>
<comment type="caution">
    <text evidence="2">The sequence shown here is derived from an EMBL/GenBank/DDBJ whole genome shotgun (WGS) entry which is preliminary data.</text>
</comment>
<accession>A0A561DCW5</accession>
<proteinExistence type="predicted"/>
<organism evidence="2 3">
    <name type="scientific">Neobacillus bataviensis</name>
    <dbReference type="NCBI Taxonomy" id="220685"/>
    <lineage>
        <taxon>Bacteria</taxon>
        <taxon>Bacillati</taxon>
        <taxon>Bacillota</taxon>
        <taxon>Bacilli</taxon>
        <taxon>Bacillales</taxon>
        <taxon>Bacillaceae</taxon>
        <taxon>Neobacillus</taxon>
    </lineage>
</organism>
<keyword evidence="3" id="KW-1185">Reference proteome</keyword>
<gene>
    <name evidence="2" type="ORF">FB550_10671</name>
</gene>
<dbReference type="RefSeq" id="WP_144565548.1">
    <property type="nucleotide sequence ID" value="NZ_VIVN01000006.1"/>
</dbReference>
<evidence type="ECO:0000313" key="2">
    <source>
        <dbReference type="EMBL" id="TWE01019.1"/>
    </source>
</evidence>
<sequence>MKSLKIRIISSAMAFGIISAASFLLPSISYAQTPLNVPLISQLPELKNGCEVTSLSMLLRYKGINVSKMTLANQVKKDPTPYRVSGNTTYWGNPNTGFVGDITGRTIGYSVYHGPVFQLASRYTNVIDLTGNSFDVIIKQLSKGKPVWVITTSTFDTVPSSQWRTIQTPTGPIRMTFHEHSVLLTGYDQNYVYFNDPLANIKNRKVSRTAFIRGWEQFGRQAITYGSSKGVLDKPGTGTTINETYNLSGWFLDESRVSKIEVLVDGKVVGQATYGDARADVRNAYPDYNNGNAGFHYALDTKKLSNGMHTITVKETGKNGWTSTLPGKAVNISNAKGVLDTPAVNEKTKGQYNVKGWYLDQSGVSKIEILVDGKVVGQAVYGDSRLDVKNAYPAYNNANAGYHYVLDTTRFGDGVHSITVRETGRNGVVSTLPQKSFAISNVRGSLDQPAPGSTINGSKTISGWILDVSGVSKIEVLVDGKVVGQAVYGDARPDVKKVYPDFNNGNAGYHYVLNTTGFSNGKHTITVRETGKTGRITTWSGRVVTFSN</sequence>
<dbReference type="Proteomes" id="UP000319671">
    <property type="component" value="Unassembled WGS sequence"/>
</dbReference>
<feature type="domain" description="Peptidase C39-like" evidence="1">
    <location>
        <begin position="35"/>
        <end position="197"/>
    </location>
</feature>
<reference evidence="2 3" key="1">
    <citation type="submission" date="2019-06" db="EMBL/GenBank/DDBJ databases">
        <title>Sorghum-associated microbial communities from plants grown in Nebraska, USA.</title>
        <authorList>
            <person name="Schachtman D."/>
        </authorList>
    </citation>
    <scope>NUCLEOTIDE SEQUENCE [LARGE SCALE GENOMIC DNA]</scope>
    <source>
        <strain evidence="2 3">2482</strain>
    </source>
</reference>
<dbReference type="PANTHER" id="PTHR37806">
    <property type="entry name" value="LMO0724 PROTEIN"/>
    <property type="match status" value="1"/>
</dbReference>
<dbReference type="Gene3D" id="2.60.40.10">
    <property type="entry name" value="Immunoglobulins"/>
    <property type="match status" value="2"/>
</dbReference>
<dbReference type="PANTHER" id="PTHR37806:SF1">
    <property type="entry name" value="PEPTIDASE C39-LIKE DOMAIN-CONTAINING PROTEIN"/>
    <property type="match status" value="1"/>
</dbReference>
<dbReference type="Gene3D" id="3.90.70.10">
    <property type="entry name" value="Cysteine proteinases"/>
    <property type="match status" value="1"/>
</dbReference>
<dbReference type="CDD" id="cd02549">
    <property type="entry name" value="Peptidase_C39A"/>
    <property type="match status" value="1"/>
</dbReference>
<dbReference type="InterPro" id="IPR039563">
    <property type="entry name" value="Peptidase_C39_single_dom"/>
</dbReference>
<dbReference type="InterPro" id="IPR013783">
    <property type="entry name" value="Ig-like_fold"/>
</dbReference>
<evidence type="ECO:0000313" key="3">
    <source>
        <dbReference type="Proteomes" id="UP000319671"/>
    </source>
</evidence>
<evidence type="ECO:0000259" key="1">
    <source>
        <dbReference type="Pfam" id="PF13529"/>
    </source>
</evidence>
<dbReference type="EMBL" id="VIVN01000006">
    <property type="protein sequence ID" value="TWE01019.1"/>
    <property type="molecule type" value="Genomic_DNA"/>
</dbReference>
<dbReference type="AlphaFoldDB" id="A0A561DCW5"/>
<dbReference type="Pfam" id="PF17957">
    <property type="entry name" value="Big_7"/>
    <property type="match status" value="3"/>
</dbReference>
<protein>
    <submittedName>
        <fullName evidence="2">Uncharacterized protein YvpB</fullName>
    </submittedName>
</protein>